<protein>
    <submittedName>
        <fullName evidence="1">Sulfur carrier protein ThiS</fullName>
    </submittedName>
</protein>
<gene>
    <name evidence="1" type="primary">thiS</name>
    <name evidence="1" type="ORF">FHP25_30600</name>
</gene>
<dbReference type="PANTHER" id="PTHR34472">
    <property type="entry name" value="SULFUR CARRIER PROTEIN THIS"/>
    <property type="match status" value="1"/>
</dbReference>
<dbReference type="Gene3D" id="3.10.20.30">
    <property type="match status" value="1"/>
</dbReference>
<dbReference type="InterPro" id="IPR016155">
    <property type="entry name" value="Mopterin_synth/thiamin_S_b"/>
</dbReference>
<dbReference type="RefSeq" id="WP_147850804.1">
    <property type="nucleotide sequence ID" value="NZ_VDUZ01000045.1"/>
</dbReference>
<dbReference type="PANTHER" id="PTHR34472:SF1">
    <property type="entry name" value="SULFUR CARRIER PROTEIN THIS"/>
    <property type="match status" value="1"/>
</dbReference>
<proteinExistence type="predicted"/>
<sequence>MDGSEIRVNGKNEALASATVSELLADKGLEAEGRGVAVAVNGRIVPRVQWPQTRLVAGDAVEIVRAMKGG</sequence>
<comment type="caution">
    <text evidence="1">The sequence shown here is derived from an EMBL/GenBank/DDBJ whole genome shotgun (WGS) entry which is preliminary data.</text>
</comment>
<dbReference type="AlphaFoldDB" id="A0A5C8PCT7"/>
<keyword evidence="2" id="KW-1185">Reference proteome</keyword>
<reference evidence="1 2" key="1">
    <citation type="submission" date="2019-06" db="EMBL/GenBank/DDBJ databases">
        <title>New taxonomy in bacterial strain CC-CFT640, isolated from vineyard.</title>
        <authorList>
            <person name="Lin S.-Y."/>
            <person name="Tsai C.-F."/>
            <person name="Young C.-C."/>
        </authorList>
    </citation>
    <scope>NUCLEOTIDE SEQUENCE [LARGE SCALE GENOMIC DNA]</scope>
    <source>
        <strain evidence="1 2">CC-CFT640</strain>
    </source>
</reference>
<evidence type="ECO:0000313" key="1">
    <source>
        <dbReference type="EMBL" id="TXL71316.1"/>
    </source>
</evidence>
<name>A0A5C8PCT7_9HYPH</name>
<dbReference type="InterPro" id="IPR012675">
    <property type="entry name" value="Beta-grasp_dom_sf"/>
</dbReference>
<organism evidence="1 2">
    <name type="scientific">Vineibacter terrae</name>
    <dbReference type="NCBI Taxonomy" id="2586908"/>
    <lineage>
        <taxon>Bacteria</taxon>
        <taxon>Pseudomonadati</taxon>
        <taxon>Pseudomonadota</taxon>
        <taxon>Alphaproteobacteria</taxon>
        <taxon>Hyphomicrobiales</taxon>
        <taxon>Vineibacter</taxon>
    </lineage>
</organism>
<evidence type="ECO:0000313" key="2">
    <source>
        <dbReference type="Proteomes" id="UP000321638"/>
    </source>
</evidence>
<dbReference type="SUPFAM" id="SSF54285">
    <property type="entry name" value="MoaD/ThiS"/>
    <property type="match status" value="1"/>
</dbReference>
<dbReference type="InterPro" id="IPR003749">
    <property type="entry name" value="ThiS/MoaD-like"/>
</dbReference>
<dbReference type="OrthoDB" id="197113at2"/>
<dbReference type="Proteomes" id="UP000321638">
    <property type="component" value="Unassembled WGS sequence"/>
</dbReference>
<dbReference type="Pfam" id="PF02597">
    <property type="entry name" value="ThiS"/>
    <property type="match status" value="1"/>
</dbReference>
<accession>A0A5C8PCT7</accession>
<dbReference type="NCBIfam" id="TIGR01683">
    <property type="entry name" value="thiS"/>
    <property type="match status" value="1"/>
</dbReference>
<dbReference type="CDD" id="cd00565">
    <property type="entry name" value="Ubl_ThiS"/>
    <property type="match status" value="1"/>
</dbReference>
<dbReference type="InterPro" id="IPR010035">
    <property type="entry name" value="Thi_S"/>
</dbReference>
<dbReference type="EMBL" id="VDUZ01000045">
    <property type="protein sequence ID" value="TXL71316.1"/>
    <property type="molecule type" value="Genomic_DNA"/>
</dbReference>